<keyword evidence="1" id="KW-0472">Membrane</keyword>
<evidence type="ECO:0000256" key="1">
    <source>
        <dbReference type="SAM" id="Phobius"/>
    </source>
</evidence>
<dbReference type="RefSeq" id="WP_161436333.1">
    <property type="nucleotide sequence ID" value="NZ_WXYO01000006.1"/>
</dbReference>
<keyword evidence="1" id="KW-1133">Transmembrane helix</keyword>
<keyword evidence="3" id="KW-1185">Reference proteome</keyword>
<organism evidence="2 3">
    <name type="scientific">Poritiphilus flavus</name>
    <dbReference type="NCBI Taxonomy" id="2697053"/>
    <lineage>
        <taxon>Bacteria</taxon>
        <taxon>Pseudomonadati</taxon>
        <taxon>Bacteroidota</taxon>
        <taxon>Flavobacteriia</taxon>
        <taxon>Flavobacteriales</taxon>
        <taxon>Flavobacteriaceae</taxon>
        <taxon>Poritiphilus</taxon>
    </lineage>
</organism>
<gene>
    <name evidence="2" type="ORF">GTQ38_14860</name>
</gene>
<evidence type="ECO:0000313" key="2">
    <source>
        <dbReference type="EMBL" id="NAS13296.1"/>
    </source>
</evidence>
<proteinExistence type="predicted"/>
<reference evidence="2 3" key="1">
    <citation type="submission" date="2020-01" db="EMBL/GenBank/DDBJ databases">
        <title>Bacteria diversity of Porities sp.</title>
        <authorList>
            <person name="Wang G."/>
        </authorList>
    </citation>
    <scope>NUCLEOTIDE SEQUENCE [LARGE SCALE GENOMIC DNA]</scope>
    <source>
        <strain evidence="2 3">R33</strain>
    </source>
</reference>
<comment type="caution">
    <text evidence="2">The sequence shown here is derived from an EMBL/GenBank/DDBJ whole genome shotgun (WGS) entry which is preliminary data.</text>
</comment>
<feature type="transmembrane region" description="Helical" evidence="1">
    <location>
        <begin position="18"/>
        <end position="36"/>
    </location>
</feature>
<accession>A0A6L9EEY6</accession>
<protein>
    <submittedName>
        <fullName evidence="2">Uncharacterized protein</fullName>
    </submittedName>
</protein>
<dbReference type="AlphaFoldDB" id="A0A6L9EEY6"/>
<dbReference type="Proteomes" id="UP000475249">
    <property type="component" value="Unassembled WGS sequence"/>
</dbReference>
<dbReference type="EMBL" id="WXYO01000006">
    <property type="protein sequence ID" value="NAS13296.1"/>
    <property type="molecule type" value="Genomic_DNA"/>
</dbReference>
<sequence length="185" mass="20835">MSLKKIKINKGFWNSDKIFGLTAMLISLVTLIIFVRQTNIMDDQSRRSVMPYLMIELSESGSEQLLKLDLVNHGVGPAIIEKVQINHKGEEYPMDFYTFLMAKAPGMDTLEFVNYSTIYKGVAIPAGGRINAFSVGSNEADYLASLKILGDLQADPSFGFDIRYKSIYEDFWKIHPETGIPIKLD</sequence>
<evidence type="ECO:0000313" key="3">
    <source>
        <dbReference type="Proteomes" id="UP000475249"/>
    </source>
</evidence>
<keyword evidence="1" id="KW-0812">Transmembrane</keyword>
<name>A0A6L9EEY6_9FLAO</name>